<protein>
    <submittedName>
        <fullName evidence="2">Uncharacterized protein</fullName>
    </submittedName>
</protein>
<dbReference type="Proteomes" id="UP000238479">
    <property type="component" value="Chromosome 5"/>
</dbReference>
<dbReference type="AlphaFoldDB" id="A0A2P6QFJ5"/>
<evidence type="ECO:0000313" key="3">
    <source>
        <dbReference type="Proteomes" id="UP000238479"/>
    </source>
</evidence>
<accession>A0A2P6QFJ5</accession>
<keyword evidence="1" id="KW-0732">Signal</keyword>
<evidence type="ECO:0000313" key="2">
    <source>
        <dbReference type="EMBL" id="PRQ32939.1"/>
    </source>
</evidence>
<sequence>MKRNWKSELFWIDSCLMMIISTSQAQTCNVFSSLILKQLSLKISSSRPKLKHG</sequence>
<proteinExistence type="predicted"/>
<organism evidence="2 3">
    <name type="scientific">Rosa chinensis</name>
    <name type="common">China rose</name>
    <dbReference type="NCBI Taxonomy" id="74649"/>
    <lineage>
        <taxon>Eukaryota</taxon>
        <taxon>Viridiplantae</taxon>
        <taxon>Streptophyta</taxon>
        <taxon>Embryophyta</taxon>
        <taxon>Tracheophyta</taxon>
        <taxon>Spermatophyta</taxon>
        <taxon>Magnoliopsida</taxon>
        <taxon>eudicotyledons</taxon>
        <taxon>Gunneridae</taxon>
        <taxon>Pentapetalae</taxon>
        <taxon>rosids</taxon>
        <taxon>fabids</taxon>
        <taxon>Rosales</taxon>
        <taxon>Rosaceae</taxon>
        <taxon>Rosoideae</taxon>
        <taxon>Rosoideae incertae sedis</taxon>
        <taxon>Rosa</taxon>
    </lineage>
</organism>
<reference evidence="2 3" key="1">
    <citation type="journal article" date="2018" name="Nat. Genet.">
        <title>The Rosa genome provides new insights in the design of modern roses.</title>
        <authorList>
            <person name="Bendahmane M."/>
        </authorList>
    </citation>
    <scope>NUCLEOTIDE SEQUENCE [LARGE SCALE GENOMIC DNA]</scope>
    <source>
        <strain evidence="3">cv. Old Blush</strain>
    </source>
</reference>
<feature type="chain" id="PRO_5015143517" evidence="1">
    <location>
        <begin position="26"/>
        <end position="53"/>
    </location>
</feature>
<gene>
    <name evidence="2" type="ORF">RchiOBHm_Chr5g0051951</name>
</gene>
<evidence type="ECO:0000256" key="1">
    <source>
        <dbReference type="SAM" id="SignalP"/>
    </source>
</evidence>
<dbReference type="EMBL" id="PDCK01000043">
    <property type="protein sequence ID" value="PRQ32939.1"/>
    <property type="molecule type" value="Genomic_DNA"/>
</dbReference>
<name>A0A2P6QFJ5_ROSCH</name>
<keyword evidence="3" id="KW-1185">Reference proteome</keyword>
<dbReference type="Gramene" id="PRQ32939">
    <property type="protein sequence ID" value="PRQ32939"/>
    <property type="gene ID" value="RchiOBHm_Chr5g0051951"/>
</dbReference>
<comment type="caution">
    <text evidence="2">The sequence shown here is derived from an EMBL/GenBank/DDBJ whole genome shotgun (WGS) entry which is preliminary data.</text>
</comment>
<feature type="signal peptide" evidence="1">
    <location>
        <begin position="1"/>
        <end position="25"/>
    </location>
</feature>